<dbReference type="AlphaFoldDB" id="H2YC94"/>
<reference evidence="2" key="1">
    <citation type="submission" date="2003-08" db="EMBL/GenBank/DDBJ databases">
        <authorList>
            <person name="Birren B."/>
            <person name="Nusbaum C."/>
            <person name="Abebe A."/>
            <person name="Abouelleil A."/>
            <person name="Adekoya E."/>
            <person name="Ait-zahra M."/>
            <person name="Allen N."/>
            <person name="Allen T."/>
            <person name="An P."/>
            <person name="Anderson M."/>
            <person name="Anderson S."/>
            <person name="Arachchi H."/>
            <person name="Armbruster J."/>
            <person name="Bachantsang P."/>
            <person name="Baldwin J."/>
            <person name="Barry A."/>
            <person name="Bayul T."/>
            <person name="Blitshsteyn B."/>
            <person name="Bloom T."/>
            <person name="Blye J."/>
            <person name="Boguslavskiy L."/>
            <person name="Borowsky M."/>
            <person name="Boukhgalter B."/>
            <person name="Brunache A."/>
            <person name="Butler J."/>
            <person name="Calixte N."/>
            <person name="Calvo S."/>
            <person name="Camarata J."/>
            <person name="Campo K."/>
            <person name="Chang J."/>
            <person name="Cheshatsang Y."/>
            <person name="Citroen M."/>
            <person name="Collymore A."/>
            <person name="Considine T."/>
            <person name="Cook A."/>
            <person name="Cooke P."/>
            <person name="Corum B."/>
            <person name="Cuomo C."/>
            <person name="David R."/>
            <person name="Dawoe T."/>
            <person name="Degray S."/>
            <person name="Dodge S."/>
            <person name="Dooley K."/>
            <person name="Dorje P."/>
            <person name="Dorjee K."/>
            <person name="Dorris L."/>
            <person name="Duffey N."/>
            <person name="Dupes A."/>
            <person name="Elkins T."/>
            <person name="Engels R."/>
            <person name="Erickson J."/>
            <person name="Farina A."/>
            <person name="Faro S."/>
            <person name="Ferreira P."/>
            <person name="Fischer H."/>
            <person name="Fitzgerald M."/>
            <person name="Foley K."/>
            <person name="Gage D."/>
            <person name="Galagan J."/>
            <person name="Gearin G."/>
            <person name="Gnerre S."/>
            <person name="Gnirke A."/>
            <person name="Goyette A."/>
            <person name="Graham J."/>
            <person name="Grandbois E."/>
            <person name="Gyaltsen K."/>
            <person name="Hafez N."/>
            <person name="Hagopian D."/>
            <person name="Hagos B."/>
            <person name="Hall J."/>
            <person name="Hatcher B."/>
            <person name="Heller A."/>
            <person name="Higgins H."/>
            <person name="Honan T."/>
            <person name="Horn A."/>
            <person name="Houde N."/>
            <person name="Hughes L."/>
            <person name="Hulme W."/>
            <person name="Husby E."/>
            <person name="Iliev I."/>
            <person name="Jaffe D."/>
            <person name="Jones C."/>
            <person name="Kamal M."/>
            <person name="Kamat A."/>
            <person name="Kamvysselis M."/>
            <person name="Karlsson E."/>
            <person name="Kells C."/>
            <person name="Kieu A."/>
            <person name="Kisner P."/>
            <person name="Kodira C."/>
            <person name="Kulbokas E."/>
            <person name="Labutti K."/>
            <person name="Lama D."/>
            <person name="Landers T."/>
            <person name="Leger J."/>
            <person name="Levine S."/>
            <person name="Lewis D."/>
            <person name="Lewis T."/>
            <person name="Lindblad-toh K."/>
            <person name="Liu X."/>
            <person name="Lokyitsang T."/>
            <person name="Lokyitsang Y."/>
            <person name="Lucien O."/>
            <person name="Lui A."/>
            <person name="Ma L.J."/>
            <person name="Mabbitt R."/>
            <person name="Macdonald J."/>
            <person name="Maclean C."/>
            <person name="Major J."/>
            <person name="Manning J."/>
            <person name="Marabella R."/>
            <person name="Maru K."/>
            <person name="Matthews C."/>
            <person name="Mauceli E."/>
            <person name="Mccarthy M."/>
            <person name="Mcdonough S."/>
            <person name="Mcghee T."/>
            <person name="Meldrim J."/>
            <person name="Meneus L."/>
            <person name="Mesirov J."/>
            <person name="Mihalev A."/>
            <person name="Mihova T."/>
            <person name="Mikkelsen T."/>
            <person name="Mlenga V."/>
            <person name="Moru K."/>
            <person name="Mozes J."/>
            <person name="Mulrain L."/>
            <person name="Munson G."/>
            <person name="Naylor J."/>
            <person name="Newes C."/>
            <person name="Nguyen C."/>
            <person name="Nguyen N."/>
            <person name="Nguyen T."/>
            <person name="Nicol R."/>
            <person name="Nielsen C."/>
            <person name="Nizzari M."/>
            <person name="Norbu C."/>
            <person name="Norbu N."/>
            <person name="O'donnell P."/>
            <person name="Okoawo O."/>
            <person name="O'leary S."/>
            <person name="Omotosho B."/>
            <person name="O'neill K."/>
            <person name="Osman S."/>
            <person name="Parker S."/>
            <person name="Perrin D."/>
            <person name="Phunkhang P."/>
            <person name="Piqani B."/>
            <person name="Purcell S."/>
            <person name="Rachupka T."/>
            <person name="Ramasamy U."/>
            <person name="Rameau R."/>
            <person name="Ray V."/>
            <person name="Raymond C."/>
            <person name="Retta R."/>
            <person name="Richardson S."/>
            <person name="Rise C."/>
            <person name="Rodriguez J."/>
            <person name="Rogers J."/>
            <person name="Rogov P."/>
            <person name="Rutman M."/>
            <person name="Schupbach R."/>
            <person name="Seaman C."/>
            <person name="Settipalli S."/>
            <person name="Sharpe T."/>
            <person name="Sheridan J."/>
            <person name="Sherpa N."/>
            <person name="Shi J."/>
            <person name="Smirnov S."/>
            <person name="Smith C."/>
            <person name="Sougnez C."/>
            <person name="Spencer B."/>
            <person name="Stalker J."/>
            <person name="Stange-thomann N."/>
            <person name="Stavropoulos S."/>
            <person name="Stetson K."/>
            <person name="Stone C."/>
            <person name="Stone S."/>
            <person name="Stubbs M."/>
            <person name="Talamas J."/>
            <person name="Tchuinga P."/>
            <person name="Tenzing P."/>
            <person name="Tesfaye S."/>
            <person name="Theodore J."/>
            <person name="Thoulutsang Y."/>
            <person name="Topham K."/>
            <person name="Towey S."/>
            <person name="Tsamla T."/>
            <person name="Tsomo N."/>
            <person name="Vallee D."/>
            <person name="Vassiliev H."/>
            <person name="Venkataraman V."/>
            <person name="Vinson J."/>
            <person name="Vo A."/>
            <person name="Wade C."/>
            <person name="Wang S."/>
            <person name="Wangchuk T."/>
            <person name="Wangdi T."/>
            <person name="Whittaker C."/>
            <person name="Wilkinson J."/>
            <person name="Wu Y."/>
            <person name="Wyman D."/>
            <person name="Yadav S."/>
            <person name="Yang S."/>
            <person name="Yang X."/>
            <person name="Yeager S."/>
            <person name="Yee E."/>
            <person name="Young G."/>
            <person name="Zainoun J."/>
            <person name="Zembeck L."/>
            <person name="Zimmer A."/>
            <person name="Zody M."/>
            <person name="Lander E."/>
        </authorList>
    </citation>
    <scope>NUCLEOTIDE SEQUENCE [LARGE SCALE GENOMIC DNA]</scope>
</reference>
<sequence length="160" mass="17633">MQSYFSYSTNNQVKYFSGLPIPTTCKEQNYMNFTFNEVPQFTVSYSNQVCPGNYSEASMTCTNKQLMTNNGLLFTSQFDFSSFTTISCSLQISNINVSSNATTAELEMTAKQIQLLTSTTNLDKNQATEAVDVISSITNVIVNNGNNVSTQLLTDILATV</sequence>
<organism evidence="1 2">
    <name type="scientific">Ciona savignyi</name>
    <name type="common">Pacific transparent sea squirt</name>
    <dbReference type="NCBI Taxonomy" id="51511"/>
    <lineage>
        <taxon>Eukaryota</taxon>
        <taxon>Metazoa</taxon>
        <taxon>Chordata</taxon>
        <taxon>Tunicata</taxon>
        <taxon>Ascidiacea</taxon>
        <taxon>Phlebobranchia</taxon>
        <taxon>Cionidae</taxon>
        <taxon>Ciona</taxon>
    </lineage>
</organism>
<name>H2YC94_CIOSA</name>
<evidence type="ECO:0000313" key="2">
    <source>
        <dbReference type="Proteomes" id="UP000007875"/>
    </source>
</evidence>
<dbReference type="InParanoid" id="H2YC94"/>
<protein>
    <submittedName>
        <fullName evidence="1">Uncharacterized protein</fullName>
    </submittedName>
</protein>
<dbReference type="HOGENOM" id="CLU_1656088_0_0_1"/>
<proteinExistence type="predicted"/>
<reference evidence="1" key="2">
    <citation type="submission" date="2025-08" db="UniProtKB">
        <authorList>
            <consortium name="Ensembl"/>
        </authorList>
    </citation>
    <scope>IDENTIFICATION</scope>
</reference>
<accession>H2YC94</accession>
<keyword evidence="2" id="KW-1185">Reference proteome</keyword>
<dbReference type="Proteomes" id="UP000007875">
    <property type="component" value="Unassembled WGS sequence"/>
</dbReference>
<dbReference type="Ensembl" id="ENSCSAVT00000002986.1">
    <property type="protein sequence ID" value="ENSCSAVP00000002942.1"/>
    <property type="gene ID" value="ENSCSAVG00000001757.1"/>
</dbReference>
<reference evidence="1" key="3">
    <citation type="submission" date="2025-09" db="UniProtKB">
        <authorList>
            <consortium name="Ensembl"/>
        </authorList>
    </citation>
    <scope>IDENTIFICATION</scope>
</reference>
<evidence type="ECO:0000313" key="1">
    <source>
        <dbReference type="Ensembl" id="ENSCSAVP00000002942.1"/>
    </source>
</evidence>